<dbReference type="GO" id="GO:0051015">
    <property type="term" value="F:actin filament binding"/>
    <property type="evidence" value="ECO:0007669"/>
    <property type="project" value="TreeGrafter"/>
</dbReference>
<evidence type="ECO:0000259" key="4">
    <source>
        <dbReference type="PROSITE" id="PS51456"/>
    </source>
</evidence>
<evidence type="ECO:0000313" key="6">
    <source>
        <dbReference type="Proteomes" id="UP000004810"/>
    </source>
</evidence>
<dbReference type="PROSITE" id="PS51456">
    <property type="entry name" value="MYOSIN_MOTOR"/>
    <property type="match status" value="1"/>
</dbReference>
<feature type="domain" description="Myosin motor" evidence="4">
    <location>
        <begin position="1"/>
        <end position="24"/>
    </location>
</feature>
<keyword evidence="3" id="KW-0009">Actin-binding</keyword>
<keyword evidence="2" id="KW-0963">Cytoplasm</keyword>
<protein>
    <recommendedName>
        <fullName evidence="4">Myosin motor domain-containing protein</fullName>
    </recommendedName>
</protein>
<comment type="similarity">
    <text evidence="3">Belongs to the TRAFAC class myosin-kinesin ATPase superfamily. Myosin family.</text>
</comment>
<feature type="non-terminal residue" evidence="5">
    <location>
        <position position="120"/>
    </location>
</feature>
<dbReference type="GO" id="GO:0016459">
    <property type="term" value="C:myosin complex"/>
    <property type="evidence" value="ECO:0007669"/>
    <property type="project" value="UniProtKB-KW"/>
</dbReference>
<dbReference type="SMART" id="SM00015">
    <property type="entry name" value="IQ"/>
    <property type="match status" value="4"/>
</dbReference>
<dbReference type="GO" id="GO:0005524">
    <property type="term" value="F:ATP binding"/>
    <property type="evidence" value="ECO:0007669"/>
    <property type="project" value="InterPro"/>
</dbReference>
<dbReference type="GO" id="GO:0005884">
    <property type="term" value="C:actin filament"/>
    <property type="evidence" value="ECO:0007669"/>
    <property type="project" value="TreeGrafter"/>
</dbReference>
<dbReference type="GO" id="GO:0005737">
    <property type="term" value="C:cytoplasm"/>
    <property type="evidence" value="ECO:0007669"/>
    <property type="project" value="UniProtKB-SubCell"/>
</dbReference>
<dbReference type="Gene3D" id="1.20.5.190">
    <property type="match status" value="2"/>
</dbReference>
<dbReference type="GO" id="GO:0035556">
    <property type="term" value="P:intracellular signal transduction"/>
    <property type="evidence" value="ECO:0007669"/>
    <property type="project" value="InterPro"/>
</dbReference>
<dbReference type="GO" id="GO:0000146">
    <property type="term" value="F:microfilament motor activity"/>
    <property type="evidence" value="ECO:0007669"/>
    <property type="project" value="InterPro"/>
</dbReference>
<evidence type="ECO:0000313" key="5">
    <source>
        <dbReference type="EMBL" id="EJW74360.1"/>
    </source>
</evidence>
<gene>
    <name evidence="5" type="ORF">WUBG_14734</name>
</gene>
<dbReference type="InterPro" id="IPR000048">
    <property type="entry name" value="IQ_motif_EF-hand-BS"/>
</dbReference>
<comment type="caution">
    <text evidence="5">The sequence shown here is derived from an EMBL/GenBank/DDBJ whole genome shotgun (WGS) entry which is preliminary data.</text>
</comment>
<sequence length="120" mass="14561">MYALGKTKIFFRTGQVALLERVLHEKLANSTIMIQKIWKGYICRKKYQNIKESLLKIQLYSRAFLMYRRMKYLQMYRAAICIQTAFRRHTAQRHYTLLKAVIIMIQTHYRASLIRQRIEK</sequence>
<dbReference type="GO" id="GO:0005096">
    <property type="term" value="F:GTPase activator activity"/>
    <property type="evidence" value="ECO:0007669"/>
    <property type="project" value="InterPro"/>
</dbReference>
<dbReference type="Gene3D" id="3.30.70.1590">
    <property type="match status" value="1"/>
</dbReference>
<dbReference type="InterPro" id="IPR027417">
    <property type="entry name" value="P-loop_NTPase"/>
</dbReference>
<dbReference type="InterPro" id="IPR001609">
    <property type="entry name" value="Myosin_head_motor_dom-like"/>
</dbReference>
<accession>J9AJH9</accession>
<name>J9AJH9_WUCBA</name>
<dbReference type="SUPFAM" id="SSF52540">
    <property type="entry name" value="P-loop containing nucleoside triphosphate hydrolases"/>
    <property type="match status" value="1"/>
</dbReference>
<comment type="caution">
    <text evidence="3">Lacks conserved residue(s) required for the propagation of feature annotation.</text>
</comment>
<proteinExistence type="inferred from homology"/>
<evidence type="ECO:0000256" key="3">
    <source>
        <dbReference type="PROSITE-ProRule" id="PRU00782"/>
    </source>
</evidence>
<dbReference type="PANTHER" id="PTHR46184:SF5">
    <property type="entry name" value="UNCONVENTIONAL MYOSIN-IXA-LIKE"/>
    <property type="match status" value="1"/>
</dbReference>
<keyword evidence="3" id="KW-0505">Motor protein</keyword>
<evidence type="ECO:0000256" key="2">
    <source>
        <dbReference type="ARBA" id="ARBA00022490"/>
    </source>
</evidence>
<reference evidence="6" key="1">
    <citation type="submission" date="2012-08" db="EMBL/GenBank/DDBJ databases">
        <title>The Genome Sequence of Wuchereria bancrofti.</title>
        <authorList>
            <person name="Nutman T.B."/>
            <person name="Fink D.L."/>
            <person name="Russ C."/>
            <person name="Young S."/>
            <person name="Zeng Q."/>
            <person name="Koehrsen M."/>
            <person name="Alvarado L."/>
            <person name="Berlin A."/>
            <person name="Chapman S.B."/>
            <person name="Chen Z."/>
            <person name="Freedman E."/>
            <person name="Gellesch M."/>
            <person name="Goldberg J."/>
            <person name="Griggs A."/>
            <person name="Gujja S."/>
            <person name="Heilman E.R."/>
            <person name="Heiman D."/>
            <person name="Hepburn T."/>
            <person name="Howarth C."/>
            <person name="Jen D."/>
            <person name="Larson L."/>
            <person name="Lewis B."/>
            <person name="Mehta T."/>
            <person name="Park D."/>
            <person name="Pearson M."/>
            <person name="Roberts A."/>
            <person name="Saif S."/>
            <person name="Shea T."/>
            <person name="Shenoy N."/>
            <person name="Sisk P."/>
            <person name="Stolte C."/>
            <person name="Sykes S."/>
            <person name="Walk T."/>
            <person name="White J."/>
            <person name="Yandava C."/>
            <person name="Haas B."/>
            <person name="Henn M.R."/>
            <person name="Nusbaum C."/>
            <person name="Birren B."/>
        </authorList>
    </citation>
    <scope>NUCLEOTIDE SEQUENCE [LARGE SCALE GENOMIC DNA]</scope>
    <source>
        <strain evidence="6">NA</strain>
    </source>
</reference>
<dbReference type="Proteomes" id="UP000004810">
    <property type="component" value="Unassembled WGS sequence"/>
</dbReference>
<dbReference type="EMBL" id="ADBV01012382">
    <property type="protein sequence ID" value="EJW74360.1"/>
    <property type="molecule type" value="Genomic_DNA"/>
</dbReference>
<dbReference type="InterPro" id="IPR046987">
    <property type="entry name" value="Myo9"/>
</dbReference>
<dbReference type="PANTHER" id="PTHR46184">
    <property type="entry name" value="UNCONVENTIONAL MYOSIN-IXB-LIKE PROTEIN"/>
    <property type="match status" value="1"/>
</dbReference>
<dbReference type="AlphaFoldDB" id="J9AJH9"/>
<evidence type="ECO:0000256" key="1">
    <source>
        <dbReference type="ARBA" id="ARBA00004496"/>
    </source>
</evidence>
<keyword evidence="3" id="KW-0518">Myosin</keyword>
<organism evidence="5 6">
    <name type="scientific">Wuchereria bancrofti</name>
    <dbReference type="NCBI Taxonomy" id="6293"/>
    <lineage>
        <taxon>Eukaryota</taxon>
        <taxon>Metazoa</taxon>
        <taxon>Ecdysozoa</taxon>
        <taxon>Nematoda</taxon>
        <taxon>Chromadorea</taxon>
        <taxon>Rhabditida</taxon>
        <taxon>Spirurina</taxon>
        <taxon>Spiruromorpha</taxon>
        <taxon>Filarioidea</taxon>
        <taxon>Onchocercidae</taxon>
        <taxon>Wuchereria</taxon>
    </lineage>
</organism>
<comment type="subcellular location">
    <subcellularLocation>
        <location evidence="1">Cytoplasm</location>
    </subcellularLocation>
</comment>
<dbReference type="Pfam" id="PF00612">
    <property type="entry name" value="IQ"/>
    <property type="match status" value="3"/>
</dbReference>
<dbReference type="PROSITE" id="PS50096">
    <property type="entry name" value="IQ"/>
    <property type="match status" value="3"/>
</dbReference>